<keyword evidence="3" id="KW-1185">Reference proteome</keyword>
<dbReference type="InterPro" id="IPR013320">
    <property type="entry name" value="ConA-like_dom_sf"/>
</dbReference>
<evidence type="ECO:0000256" key="1">
    <source>
        <dbReference type="SAM" id="SignalP"/>
    </source>
</evidence>
<dbReference type="Proteomes" id="UP000600139">
    <property type="component" value="Unassembled WGS sequence"/>
</dbReference>
<dbReference type="NCBIfam" id="TIGR02595">
    <property type="entry name" value="PEP_CTERM"/>
    <property type="match status" value="1"/>
</dbReference>
<feature type="chain" id="PRO_5037643196" evidence="1">
    <location>
        <begin position="27"/>
        <end position="261"/>
    </location>
</feature>
<reference evidence="2" key="1">
    <citation type="submission" date="2021-01" db="EMBL/GenBank/DDBJ databases">
        <title>Modified the classification status of verrucomicrobia.</title>
        <authorList>
            <person name="Feng X."/>
        </authorList>
    </citation>
    <scope>NUCLEOTIDE SEQUENCE</scope>
    <source>
        <strain evidence="2">JCM 18052</strain>
    </source>
</reference>
<feature type="signal peptide" evidence="1">
    <location>
        <begin position="1"/>
        <end position="26"/>
    </location>
</feature>
<name>A0A934R127_9BACT</name>
<keyword evidence="1" id="KW-0732">Signal</keyword>
<sequence length="261" mass="27334">MIPAPGLLRNAVCMLLAAWSVPSADAAVTLLREYHLGEAGSFDGLLPQDGSGAGAHYTGSTGAITTSTILPSPASGTYSHFDGSSDAFGANMATIPVDNFAIGMWVRVADADRQAGIFSPGRRADGNLRFHVENGYFAASYKGVGWIGDDPTDGGTVGQAITENEWTHLAVVRSKGVSTFYINGLAQGGTSTATPVHETGRSHLGVFNQGLSRYSGDIDEIRIFSFDPDTDNPVSALQVPEPSALVLCLGAIGCLVTRRRK</sequence>
<evidence type="ECO:0000313" key="2">
    <source>
        <dbReference type="EMBL" id="MBK1814213.1"/>
    </source>
</evidence>
<accession>A0A934R127</accession>
<evidence type="ECO:0000313" key="3">
    <source>
        <dbReference type="Proteomes" id="UP000600139"/>
    </source>
</evidence>
<dbReference type="InterPro" id="IPR013424">
    <property type="entry name" value="Ice-binding_C"/>
</dbReference>
<dbReference type="Pfam" id="PF13385">
    <property type="entry name" value="Laminin_G_3"/>
    <property type="match status" value="1"/>
</dbReference>
<protein>
    <submittedName>
        <fullName evidence="2">LamG domain-containing protein</fullName>
    </submittedName>
</protein>
<dbReference type="EMBL" id="JAENIK010000002">
    <property type="protein sequence ID" value="MBK1814213.1"/>
    <property type="molecule type" value="Genomic_DNA"/>
</dbReference>
<dbReference type="AlphaFoldDB" id="A0A934R127"/>
<dbReference type="Gene3D" id="2.60.120.200">
    <property type="match status" value="1"/>
</dbReference>
<dbReference type="SUPFAM" id="SSF49899">
    <property type="entry name" value="Concanavalin A-like lectins/glucanases"/>
    <property type="match status" value="1"/>
</dbReference>
<organism evidence="2 3">
    <name type="scientific">Luteolibacter yonseiensis</name>
    <dbReference type="NCBI Taxonomy" id="1144680"/>
    <lineage>
        <taxon>Bacteria</taxon>
        <taxon>Pseudomonadati</taxon>
        <taxon>Verrucomicrobiota</taxon>
        <taxon>Verrucomicrobiia</taxon>
        <taxon>Verrucomicrobiales</taxon>
        <taxon>Verrucomicrobiaceae</taxon>
        <taxon>Luteolibacter</taxon>
    </lineage>
</organism>
<gene>
    <name evidence="2" type="ORF">JIN84_01145</name>
</gene>
<comment type="caution">
    <text evidence="2">The sequence shown here is derived from an EMBL/GenBank/DDBJ whole genome shotgun (WGS) entry which is preliminary data.</text>
</comment>
<proteinExistence type="predicted"/>